<dbReference type="EMBL" id="NAJO01000006">
    <property type="protein sequence ID" value="OQO11920.1"/>
    <property type="molecule type" value="Genomic_DNA"/>
</dbReference>
<evidence type="ECO:0000256" key="1">
    <source>
        <dbReference type="SAM" id="MobiDB-lite"/>
    </source>
</evidence>
<name>A0A1V8TKL8_9PEZI</name>
<dbReference type="InParanoid" id="A0A1V8TKL8"/>
<dbReference type="Proteomes" id="UP000192596">
    <property type="component" value="Unassembled WGS sequence"/>
</dbReference>
<reference evidence="3" key="1">
    <citation type="submission" date="2017-03" db="EMBL/GenBank/DDBJ databases">
        <title>Genomes of endolithic fungi from Antarctica.</title>
        <authorList>
            <person name="Coleine C."/>
            <person name="Masonjones S."/>
            <person name="Stajich J.E."/>
        </authorList>
    </citation>
    <scope>NUCLEOTIDE SEQUENCE [LARGE SCALE GENOMIC DNA]</scope>
    <source>
        <strain evidence="3">CCFEE 5527</strain>
    </source>
</reference>
<proteinExistence type="predicted"/>
<evidence type="ECO:0000313" key="3">
    <source>
        <dbReference type="Proteomes" id="UP000192596"/>
    </source>
</evidence>
<evidence type="ECO:0000313" key="2">
    <source>
        <dbReference type="EMBL" id="OQO11920.1"/>
    </source>
</evidence>
<protein>
    <submittedName>
        <fullName evidence="2">Uncharacterized protein</fullName>
    </submittedName>
</protein>
<dbReference type="AlphaFoldDB" id="A0A1V8TKL8"/>
<keyword evidence="3" id="KW-1185">Reference proteome</keyword>
<comment type="caution">
    <text evidence="2">The sequence shown here is derived from an EMBL/GenBank/DDBJ whole genome shotgun (WGS) entry which is preliminary data.</text>
</comment>
<gene>
    <name evidence="2" type="ORF">B0A48_03647</name>
</gene>
<sequence length="137" mass="15125">MKLPFTIPLRWLFCCHVNVEPPNSTEPLAAEQHDDEVIELQNIVYQTRFTRHHPMYAAQAEKVATEWARSKTSLGKGRLVDEHPPQIPPMMLLRGGPASGSGRTSTEAVVGEDCAMLGKPNYAMNRKKSTQGNPSGA</sequence>
<feature type="region of interest" description="Disordered" evidence="1">
    <location>
        <begin position="74"/>
        <end position="107"/>
    </location>
</feature>
<organism evidence="2 3">
    <name type="scientific">Cryoendolithus antarcticus</name>
    <dbReference type="NCBI Taxonomy" id="1507870"/>
    <lineage>
        <taxon>Eukaryota</taxon>
        <taxon>Fungi</taxon>
        <taxon>Dikarya</taxon>
        <taxon>Ascomycota</taxon>
        <taxon>Pezizomycotina</taxon>
        <taxon>Dothideomycetes</taxon>
        <taxon>Dothideomycetidae</taxon>
        <taxon>Cladosporiales</taxon>
        <taxon>Cladosporiaceae</taxon>
        <taxon>Cryoendolithus</taxon>
    </lineage>
</organism>
<accession>A0A1V8TKL8</accession>